<accession>A0A1E1WQB5</accession>
<name>A0A1E1WQB5_PECGO</name>
<reference evidence="10" key="1">
    <citation type="submission" date="2015-09" db="EMBL/GenBank/DDBJ databases">
        <title>De novo assembly of Pectinophora gossypiella (Pink Bollworm) gut transcriptome.</title>
        <authorList>
            <person name="Tassone E.E."/>
        </authorList>
    </citation>
    <scope>NUCLEOTIDE SEQUENCE</scope>
</reference>
<dbReference type="OrthoDB" id="6381660at2759"/>
<evidence type="ECO:0000256" key="1">
    <source>
        <dbReference type="ARBA" id="ARBA00004479"/>
    </source>
</evidence>
<feature type="transmembrane region" description="Helical" evidence="8">
    <location>
        <begin position="879"/>
        <end position="899"/>
    </location>
</feature>
<dbReference type="GO" id="GO:0009897">
    <property type="term" value="C:external side of plasma membrane"/>
    <property type="evidence" value="ECO:0007669"/>
    <property type="project" value="TreeGrafter"/>
</dbReference>
<feature type="compositionally biased region" description="Polar residues" evidence="7">
    <location>
        <begin position="969"/>
        <end position="999"/>
    </location>
</feature>
<evidence type="ECO:0000259" key="9">
    <source>
        <dbReference type="PROSITE" id="PS50853"/>
    </source>
</evidence>
<dbReference type="PROSITE" id="PS50853">
    <property type="entry name" value="FN3"/>
    <property type="match status" value="2"/>
</dbReference>
<organism evidence="10">
    <name type="scientific">Pectinophora gossypiella</name>
    <name type="common">Cotton pink bollworm</name>
    <name type="synonym">Depressaria gossypiella</name>
    <dbReference type="NCBI Taxonomy" id="13191"/>
    <lineage>
        <taxon>Eukaryota</taxon>
        <taxon>Metazoa</taxon>
        <taxon>Ecdysozoa</taxon>
        <taxon>Arthropoda</taxon>
        <taxon>Hexapoda</taxon>
        <taxon>Insecta</taxon>
        <taxon>Pterygota</taxon>
        <taxon>Neoptera</taxon>
        <taxon>Endopterygota</taxon>
        <taxon>Lepidoptera</taxon>
        <taxon>Glossata</taxon>
        <taxon>Ditrysia</taxon>
        <taxon>Gelechioidea</taxon>
        <taxon>Gelechiidae</taxon>
        <taxon>Apatetrinae</taxon>
        <taxon>Pectinophora</taxon>
    </lineage>
</organism>
<protein>
    <recommendedName>
        <fullName evidence="9">Fibronectin type-III domain-containing protein</fullName>
    </recommendedName>
</protein>
<keyword evidence="6" id="KW-0325">Glycoprotein</keyword>
<evidence type="ECO:0000256" key="7">
    <source>
        <dbReference type="SAM" id="MobiDB-lite"/>
    </source>
</evidence>
<evidence type="ECO:0000256" key="8">
    <source>
        <dbReference type="SAM" id="Phobius"/>
    </source>
</evidence>
<dbReference type="AlphaFoldDB" id="A0A1E1WQB5"/>
<dbReference type="GO" id="GO:0004896">
    <property type="term" value="F:cytokine receptor activity"/>
    <property type="evidence" value="ECO:0007669"/>
    <property type="project" value="TreeGrafter"/>
</dbReference>
<dbReference type="PANTHER" id="PTHR23037:SF46">
    <property type="entry name" value="INTERLEUKIN 5 RECEPTOR SUBUNIT ALPHA"/>
    <property type="match status" value="1"/>
</dbReference>
<evidence type="ECO:0000256" key="3">
    <source>
        <dbReference type="ARBA" id="ARBA00022989"/>
    </source>
</evidence>
<feature type="domain" description="Fibronectin type-III" evidence="9">
    <location>
        <begin position="557"/>
        <end position="662"/>
    </location>
</feature>
<comment type="subcellular location">
    <subcellularLocation>
        <location evidence="1">Membrane</location>
        <topology evidence="1">Single-pass type I membrane protein</topology>
    </subcellularLocation>
</comment>
<evidence type="ECO:0000256" key="5">
    <source>
        <dbReference type="ARBA" id="ARBA00023170"/>
    </source>
</evidence>
<feature type="domain" description="Fibronectin type-III" evidence="9">
    <location>
        <begin position="666"/>
        <end position="759"/>
    </location>
</feature>
<dbReference type="Pfam" id="PF00041">
    <property type="entry name" value="fn3"/>
    <property type="match status" value="2"/>
</dbReference>
<keyword evidence="4 8" id="KW-0472">Membrane</keyword>
<feature type="compositionally biased region" description="Low complexity" evidence="7">
    <location>
        <begin position="951"/>
        <end position="964"/>
    </location>
</feature>
<evidence type="ECO:0000256" key="4">
    <source>
        <dbReference type="ARBA" id="ARBA00023136"/>
    </source>
</evidence>
<dbReference type="InterPro" id="IPR003961">
    <property type="entry name" value="FN3_dom"/>
</dbReference>
<dbReference type="EMBL" id="GDQN01001839">
    <property type="protein sequence ID" value="JAT89215.1"/>
    <property type="molecule type" value="Transcribed_RNA"/>
</dbReference>
<dbReference type="SUPFAM" id="SSF49265">
    <property type="entry name" value="Fibronectin type III"/>
    <property type="match status" value="4"/>
</dbReference>
<dbReference type="SMART" id="SM00060">
    <property type="entry name" value="FN3"/>
    <property type="match status" value="3"/>
</dbReference>
<evidence type="ECO:0000256" key="2">
    <source>
        <dbReference type="ARBA" id="ARBA00022692"/>
    </source>
</evidence>
<feature type="region of interest" description="Disordered" evidence="7">
    <location>
        <begin position="1137"/>
        <end position="1164"/>
    </location>
</feature>
<feature type="compositionally biased region" description="Basic and acidic residues" evidence="7">
    <location>
        <begin position="1000"/>
        <end position="1028"/>
    </location>
</feature>
<keyword evidence="5" id="KW-0675">Receptor</keyword>
<dbReference type="InterPro" id="IPR036116">
    <property type="entry name" value="FN3_sf"/>
</dbReference>
<feature type="region of interest" description="Disordered" evidence="7">
    <location>
        <begin position="951"/>
        <end position="1036"/>
    </location>
</feature>
<dbReference type="InterPro" id="IPR013783">
    <property type="entry name" value="Ig-like_fold"/>
</dbReference>
<gene>
    <name evidence="10" type="ORF">g.3271</name>
</gene>
<proteinExistence type="predicted"/>
<evidence type="ECO:0000256" key="6">
    <source>
        <dbReference type="ARBA" id="ARBA00023180"/>
    </source>
</evidence>
<evidence type="ECO:0000313" key="10">
    <source>
        <dbReference type="EMBL" id="JAT89215.1"/>
    </source>
</evidence>
<feature type="region of interest" description="Disordered" evidence="7">
    <location>
        <begin position="1241"/>
        <end position="1262"/>
    </location>
</feature>
<dbReference type="PANTHER" id="PTHR23037">
    <property type="entry name" value="CYTOKINE RECEPTOR"/>
    <property type="match status" value="1"/>
</dbReference>
<keyword evidence="3 8" id="KW-1133">Transmembrane helix</keyword>
<sequence length="1262" mass="142230">MAEPCIYTNKRTKCSGLRGLKCQSWICCAILYLCIIASCAAEREENTVFMFPKGDLYVRHGDNLEMFCIAGMNYTAKDLSFTLSGKILPSKIINSTTIRLFIEKPKEQYRQTYYCRNSISNKVELKTVYVASPPAEVKDFKCISRNIDVLNCTWSTPDLIIFTNYSLTFLFNGNAVKPCIANTVQNSLMRYCYWNTTSAPRYRQLEDTYYFLLESQNVFGNRTQNFTIDHYSVVKPDPPMNLKNISVSPHSVLLQWTIPYNIHHFLPSGIEHKIEYQIAKIDDTSVFRQIDTSSLPANNKTYKFNLTNLPYAHRQYGVRVYIKPKRAQSDEFWSDFNNLVFYTASERPAKPPDMMPGSFDQSRFQDGRLLNIYWKQLEEYEEAGANFTYKVLVTQGMRTKTYEPDKNKSLGYLSLNHLDVESLEAMEVRVHSFNEMGFSINSSYLYIPAEKDTRSLRLTLFTKLAYENGTYELSWAGSGYNIDNYTLFWCPHNTTNICTGRINFTYLEATKNKHIINLSRDYRYQFAISANKGMKTSGMTWAKCDISKDGIAMFDFPIHFVDHDAPGKTYVKLKWSMDCTLKEGIINGYNITYCPVFETTTMCDNSLGHLPKPYIINNSKQMEATITDLRPYTTYQFTMALNTTYGLKTIENTTVRITTLEDTPTKPRNVKIFDIEYDSLFISWDLPAHLNGHISQIKYVIKYNDRNRTVKYEDNKSFIVKLTGLTGFTNYTITLQACNEGISSCSEETDPILLRTRIGPPSKMISPTFNNNILSWQKPLYVGGTLDQYQVKIVKDAGEEILLNTTDLSHYVTSCEGAVQNVTYQVRAINFDMDGNHGAWTDSENVSLPSTDEANILLLTFYGDWSNESTVLCKSRDNLFLLFIIMGVLAAVGVGCGVLKTYKKIRKMGDIKPEFPKGLFVPEKEIAKYPFTGIYPSDKDEKPMSDEMLLLPNSKSSSIPSPDIKNTDNDNCASSERTDSTALSDTSQGPVERQNSTSDESTHSSLHLEVEAPKPDENNAKQKERDITNIDTDTCSESSPYFSDNAFKKNKATGYVQPVISPATGYVQAVPTTFNHLPVNPVSQPTTSSYVMAGLPPPIFTTGIPRAGGTSQLPPSGYVRAEDVDARAAMNFPKLGPSPTKVFGPESLPTLPTLPQPPKHAADSSYIQLQSLDSLPSHKPTLRNTVPFKPAASSGYVRPEDAVINKHLNNFISGSQPSEESAILDPTMSPDAYCRFSWSTDPNNDNLHSILANSPGINPSKN</sequence>
<dbReference type="Gene3D" id="2.60.40.10">
    <property type="entry name" value="Immunoglobulins"/>
    <property type="match status" value="4"/>
</dbReference>
<keyword evidence="2 8" id="KW-0812">Transmembrane</keyword>
<dbReference type="CDD" id="cd00063">
    <property type="entry name" value="FN3"/>
    <property type="match status" value="3"/>
</dbReference>